<dbReference type="GO" id="GO:0071973">
    <property type="term" value="P:bacterial-type flagellum-dependent cell motility"/>
    <property type="evidence" value="ECO:0007669"/>
    <property type="project" value="InterPro"/>
</dbReference>
<keyword evidence="8" id="KW-1133">Transmembrane helix</keyword>
<dbReference type="RefSeq" id="WP_132646153.1">
    <property type="nucleotide sequence ID" value="NZ_CP181386.1"/>
</dbReference>
<dbReference type="Proteomes" id="UP000295106">
    <property type="component" value="Unassembled WGS sequence"/>
</dbReference>
<keyword evidence="11" id="KW-0282">Flagellum</keyword>
<organism evidence="11 12">
    <name type="scientific">Rubrivivax gelatinosus</name>
    <name type="common">Rhodocyclus gelatinosus</name>
    <name type="synonym">Rhodopseudomonas gelatinosa</name>
    <dbReference type="NCBI Taxonomy" id="28068"/>
    <lineage>
        <taxon>Bacteria</taxon>
        <taxon>Pseudomonadati</taxon>
        <taxon>Pseudomonadota</taxon>
        <taxon>Betaproteobacteria</taxon>
        <taxon>Burkholderiales</taxon>
        <taxon>Sphaerotilaceae</taxon>
        <taxon>Rubrivivax</taxon>
    </lineage>
</organism>
<dbReference type="EMBL" id="SLXD01000004">
    <property type="protein sequence ID" value="TCP03516.1"/>
    <property type="molecule type" value="Genomic_DNA"/>
</dbReference>
<keyword evidence="6" id="KW-0812">Transmembrane</keyword>
<gene>
    <name evidence="11" type="ORF">EV684_104239</name>
</gene>
<accession>A0A4R2MKM6</accession>
<evidence type="ECO:0000256" key="1">
    <source>
        <dbReference type="ARBA" id="ARBA00002254"/>
    </source>
</evidence>
<comment type="caution">
    <text evidence="11">The sequence shown here is derived from an EMBL/GenBank/DDBJ whole genome shotgun (WGS) entry which is preliminary data.</text>
</comment>
<dbReference type="Pfam" id="PF03748">
    <property type="entry name" value="FliL"/>
    <property type="match status" value="1"/>
</dbReference>
<comment type="similarity">
    <text evidence="3 10">Belongs to the FliL family.</text>
</comment>
<evidence type="ECO:0000256" key="5">
    <source>
        <dbReference type="ARBA" id="ARBA00022500"/>
    </source>
</evidence>
<evidence type="ECO:0000256" key="9">
    <source>
        <dbReference type="ARBA" id="ARBA00023136"/>
    </source>
</evidence>
<keyword evidence="4" id="KW-1003">Cell membrane</keyword>
<evidence type="ECO:0000313" key="11">
    <source>
        <dbReference type="EMBL" id="TCP03516.1"/>
    </source>
</evidence>
<evidence type="ECO:0000256" key="10">
    <source>
        <dbReference type="RuleBase" id="RU364125"/>
    </source>
</evidence>
<dbReference type="AlphaFoldDB" id="A0A4R2MKM6"/>
<evidence type="ECO:0000256" key="2">
    <source>
        <dbReference type="ARBA" id="ARBA00004162"/>
    </source>
</evidence>
<evidence type="ECO:0000256" key="3">
    <source>
        <dbReference type="ARBA" id="ARBA00008281"/>
    </source>
</evidence>
<dbReference type="OrthoDB" id="7062113at2"/>
<keyword evidence="11" id="KW-0966">Cell projection</keyword>
<keyword evidence="11" id="KW-0969">Cilium</keyword>
<dbReference type="GeneID" id="99685609"/>
<proteinExistence type="inferred from homology"/>
<reference evidence="11 12" key="1">
    <citation type="submission" date="2019-03" db="EMBL/GenBank/DDBJ databases">
        <title>Genomic Encyclopedia of Type Strains, Phase IV (KMG-IV): sequencing the most valuable type-strain genomes for metagenomic binning, comparative biology and taxonomic classification.</title>
        <authorList>
            <person name="Goeker M."/>
        </authorList>
    </citation>
    <scope>NUCLEOTIDE SEQUENCE [LARGE SCALE GENOMIC DNA]</scope>
    <source>
        <strain evidence="11 12">DSM 1709</strain>
    </source>
</reference>
<keyword evidence="5 10" id="KW-0145">Chemotaxis</keyword>
<keyword evidence="9 10" id="KW-0472">Membrane</keyword>
<keyword evidence="7 10" id="KW-0283">Flagellar rotation</keyword>
<evidence type="ECO:0000256" key="4">
    <source>
        <dbReference type="ARBA" id="ARBA00022475"/>
    </source>
</evidence>
<evidence type="ECO:0000256" key="6">
    <source>
        <dbReference type="ARBA" id="ARBA00022692"/>
    </source>
</evidence>
<keyword evidence="10" id="KW-0997">Cell inner membrane</keyword>
<dbReference type="GO" id="GO:0006935">
    <property type="term" value="P:chemotaxis"/>
    <property type="evidence" value="ECO:0007669"/>
    <property type="project" value="UniProtKB-KW"/>
</dbReference>
<comment type="function">
    <text evidence="1 10">Controls the rotational direction of flagella during chemotaxis.</text>
</comment>
<name>A0A4R2MKM6_RUBGE</name>
<evidence type="ECO:0000256" key="8">
    <source>
        <dbReference type="ARBA" id="ARBA00022989"/>
    </source>
</evidence>
<comment type="subcellular location">
    <subcellularLocation>
        <location evidence="10">Cell inner membrane</location>
    </subcellularLocation>
    <subcellularLocation>
        <location evidence="2">Cell membrane</location>
        <topology evidence="2">Single-pass membrane protein</topology>
    </subcellularLocation>
</comment>
<protein>
    <recommendedName>
        <fullName evidence="10">Flagellar protein FliL</fullName>
    </recommendedName>
</protein>
<evidence type="ECO:0000313" key="12">
    <source>
        <dbReference type="Proteomes" id="UP000295106"/>
    </source>
</evidence>
<evidence type="ECO:0000256" key="7">
    <source>
        <dbReference type="ARBA" id="ARBA00022779"/>
    </source>
</evidence>
<dbReference type="InterPro" id="IPR005503">
    <property type="entry name" value="FliL"/>
</dbReference>
<sequence length="150" mass="16476">MKKSLVIALAAAGAVLIAAGGGAWWWHSRQAPAPADGSAAPAPRHDVEYRYVTLDKTIVMLRPDTGGNHYLALDLVFKTPVKKERETKDHLPLLRTIVVKAMSAHTMESANKLGIEDFTREINDAFRKSYAAEQAEPPFDEALIAKLIIE</sequence>
<dbReference type="GO" id="GO:0009425">
    <property type="term" value="C:bacterial-type flagellum basal body"/>
    <property type="evidence" value="ECO:0007669"/>
    <property type="project" value="InterPro"/>
</dbReference>
<dbReference type="GO" id="GO:0005886">
    <property type="term" value="C:plasma membrane"/>
    <property type="evidence" value="ECO:0007669"/>
    <property type="project" value="UniProtKB-SubCell"/>
</dbReference>